<evidence type="ECO:0000313" key="1">
    <source>
        <dbReference type="EMBL" id="CAE0262227.1"/>
    </source>
</evidence>
<gene>
    <name evidence="1" type="ORF">PBIL07802_LOCUS24522</name>
</gene>
<protein>
    <submittedName>
        <fullName evidence="1">Uncharacterized protein</fullName>
    </submittedName>
</protein>
<organism evidence="1">
    <name type="scientific">Palpitomonas bilix</name>
    <dbReference type="NCBI Taxonomy" id="652834"/>
    <lineage>
        <taxon>Eukaryota</taxon>
        <taxon>Eukaryota incertae sedis</taxon>
    </lineage>
</organism>
<dbReference type="EMBL" id="HBIB01037521">
    <property type="protein sequence ID" value="CAE0262227.1"/>
    <property type="molecule type" value="Transcribed_RNA"/>
</dbReference>
<accession>A0A7S3GCW2</accession>
<reference evidence="1" key="1">
    <citation type="submission" date="2021-01" db="EMBL/GenBank/DDBJ databases">
        <authorList>
            <person name="Corre E."/>
            <person name="Pelletier E."/>
            <person name="Niang G."/>
            <person name="Scheremetjew M."/>
            <person name="Finn R."/>
            <person name="Kale V."/>
            <person name="Holt S."/>
            <person name="Cochrane G."/>
            <person name="Meng A."/>
            <person name="Brown T."/>
            <person name="Cohen L."/>
        </authorList>
    </citation>
    <scope>NUCLEOTIDE SEQUENCE</scope>
    <source>
        <strain evidence="1">NIES-2562</strain>
    </source>
</reference>
<name>A0A7S3GCW2_9EUKA</name>
<proteinExistence type="predicted"/>
<dbReference type="AlphaFoldDB" id="A0A7S3GCW2"/>
<sequence>MSFQFHGDPQDLWKMVFEKTFPENPADLDLDEIDTINVEDFAEPTIDSMAMQKMYVASHSHVHARIWKPRFRYVFDRRLDGCVWVCRSPSWPYFVFPGS</sequence>